<name>A0ACC2FVZ3_DALPE</name>
<evidence type="ECO:0000313" key="1">
    <source>
        <dbReference type="EMBL" id="KAJ7995604.1"/>
    </source>
</evidence>
<accession>A0ACC2FVZ3</accession>
<comment type="caution">
    <text evidence="1">The sequence shown here is derived from an EMBL/GenBank/DDBJ whole genome shotgun (WGS) entry which is preliminary data.</text>
</comment>
<sequence length="291" mass="33222">MFCLFLYIIVVMLHTFASHRHFLENSRYILFAYMLINDTLLLFLSILLLFVFMADIRFAIVYCAPLLFFSTATFLNSPLILAAMSLERYVAIMYPLQCPAAWRADRIWVIIVSMGLVSSILPIVDFSLGKPQPGTNVLTTRVQCKTTVLNSSPIQTLFKVSLNGLFFAVVSSVIVFTYVRILLETKKMRNDQASVGKAMHTVLLHGFQLLLCMVAFTQPITESLFVGLMMENMSFLNYFCFMLLPRFLSPLIYGVRDKSLRGYMRRAVLCCSHRHMVRVASRATATKLWAK</sequence>
<proteinExistence type="predicted"/>
<dbReference type="EMBL" id="CM055748">
    <property type="protein sequence ID" value="KAJ7995604.1"/>
    <property type="molecule type" value="Genomic_DNA"/>
</dbReference>
<keyword evidence="2" id="KW-1185">Reference proteome</keyword>
<evidence type="ECO:0000313" key="2">
    <source>
        <dbReference type="Proteomes" id="UP001157502"/>
    </source>
</evidence>
<reference evidence="1" key="1">
    <citation type="submission" date="2021-05" db="EMBL/GenBank/DDBJ databases">
        <authorList>
            <person name="Pan Q."/>
            <person name="Jouanno E."/>
            <person name="Zahm M."/>
            <person name="Klopp C."/>
            <person name="Cabau C."/>
            <person name="Louis A."/>
            <person name="Berthelot C."/>
            <person name="Parey E."/>
            <person name="Roest Crollius H."/>
            <person name="Montfort J."/>
            <person name="Robinson-Rechavi M."/>
            <person name="Bouchez O."/>
            <person name="Lampietro C."/>
            <person name="Lopez Roques C."/>
            <person name="Donnadieu C."/>
            <person name="Postlethwait J."/>
            <person name="Bobe J."/>
            <person name="Dillon D."/>
            <person name="Chandos A."/>
            <person name="von Hippel F."/>
            <person name="Guiguen Y."/>
        </authorList>
    </citation>
    <scope>NUCLEOTIDE SEQUENCE</scope>
    <source>
        <strain evidence="1">YG-Jan2019</strain>
    </source>
</reference>
<protein>
    <submittedName>
        <fullName evidence="1">Uncharacterized protein</fullName>
    </submittedName>
</protein>
<dbReference type="Proteomes" id="UP001157502">
    <property type="component" value="Chromosome 21"/>
</dbReference>
<organism evidence="1 2">
    <name type="scientific">Dallia pectoralis</name>
    <name type="common">Alaska blackfish</name>
    <dbReference type="NCBI Taxonomy" id="75939"/>
    <lineage>
        <taxon>Eukaryota</taxon>
        <taxon>Metazoa</taxon>
        <taxon>Chordata</taxon>
        <taxon>Craniata</taxon>
        <taxon>Vertebrata</taxon>
        <taxon>Euteleostomi</taxon>
        <taxon>Actinopterygii</taxon>
        <taxon>Neopterygii</taxon>
        <taxon>Teleostei</taxon>
        <taxon>Protacanthopterygii</taxon>
        <taxon>Esociformes</taxon>
        <taxon>Umbridae</taxon>
        <taxon>Dallia</taxon>
    </lineage>
</organism>
<gene>
    <name evidence="1" type="ORF">DPEC_G00246310</name>
</gene>